<protein>
    <recommendedName>
        <fullName evidence="3">CCHC-type domain-containing protein</fullName>
    </recommendedName>
</protein>
<keyword evidence="1" id="KW-0479">Metal-binding</keyword>
<dbReference type="GO" id="GO:0008270">
    <property type="term" value="F:zinc ion binding"/>
    <property type="evidence" value="ECO:0007669"/>
    <property type="project" value="UniProtKB-KW"/>
</dbReference>
<dbReference type="AlphaFoldDB" id="A0AAW1AKV2"/>
<dbReference type="EMBL" id="JAWNGG020000010">
    <property type="protein sequence ID" value="KAK9309671.1"/>
    <property type="molecule type" value="Genomic_DNA"/>
</dbReference>
<proteinExistence type="predicted"/>
<keyword evidence="5" id="KW-1185">Reference proteome</keyword>
<dbReference type="PROSITE" id="PS50158">
    <property type="entry name" value="ZF_CCHC"/>
    <property type="match status" value="1"/>
</dbReference>
<keyword evidence="1" id="KW-0862">Zinc</keyword>
<feature type="region of interest" description="Disordered" evidence="2">
    <location>
        <begin position="131"/>
        <end position="176"/>
    </location>
</feature>
<evidence type="ECO:0000313" key="4">
    <source>
        <dbReference type="EMBL" id="KAK9309671.1"/>
    </source>
</evidence>
<evidence type="ECO:0000259" key="3">
    <source>
        <dbReference type="PROSITE" id="PS50158"/>
    </source>
</evidence>
<keyword evidence="1" id="KW-0863">Zinc-finger</keyword>
<evidence type="ECO:0000256" key="2">
    <source>
        <dbReference type="SAM" id="MobiDB-lite"/>
    </source>
</evidence>
<organism evidence="4 5">
    <name type="scientific">Tetragonisca angustula</name>
    <dbReference type="NCBI Taxonomy" id="166442"/>
    <lineage>
        <taxon>Eukaryota</taxon>
        <taxon>Metazoa</taxon>
        <taxon>Ecdysozoa</taxon>
        <taxon>Arthropoda</taxon>
        <taxon>Hexapoda</taxon>
        <taxon>Insecta</taxon>
        <taxon>Pterygota</taxon>
        <taxon>Neoptera</taxon>
        <taxon>Endopterygota</taxon>
        <taxon>Hymenoptera</taxon>
        <taxon>Apocrita</taxon>
        <taxon>Aculeata</taxon>
        <taxon>Apoidea</taxon>
        <taxon>Anthophila</taxon>
        <taxon>Apidae</taxon>
        <taxon>Tetragonisca</taxon>
    </lineage>
</organism>
<sequence length="176" mass="19022">MITLAEVASVVASVGGCNADEVTTEEIRHISSMSMGSVWVQCPSAAIKRIIHAGKILVNWASVRVEAIATRSMQCFRCIEKGHVVQQCISEVDRNGRCYACGVHGHRARDCTAPAKWPVCLDLGRSADHRVGSKSCCPHEEEEERPAQWDKSGALFIGSDSTTSDGPYSRGTGCSR</sequence>
<feature type="compositionally biased region" description="Polar residues" evidence="2">
    <location>
        <begin position="159"/>
        <end position="176"/>
    </location>
</feature>
<reference evidence="4 5" key="1">
    <citation type="submission" date="2024-05" db="EMBL/GenBank/DDBJ databases">
        <title>The nuclear and mitochondrial genome assemblies of Tetragonisca angustula (Apidae: Meliponini), a tiny yet remarkable pollinator in the Neotropics.</title>
        <authorList>
            <person name="Ferrari R."/>
            <person name="Ricardo P.C."/>
            <person name="Dias F.C."/>
            <person name="Araujo N.S."/>
            <person name="Soares D.O."/>
            <person name="Zhou Q.-S."/>
            <person name="Zhu C.-D."/>
            <person name="Coutinho L."/>
            <person name="Airas M.C."/>
            <person name="Batista T.M."/>
        </authorList>
    </citation>
    <scope>NUCLEOTIDE SEQUENCE [LARGE SCALE GENOMIC DNA]</scope>
    <source>
        <strain evidence="4">ASF017062</strain>
        <tissue evidence="4">Abdomen</tissue>
    </source>
</reference>
<evidence type="ECO:0000313" key="5">
    <source>
        <dbReference type="Proteomes" id="UP001432146"/>
    </source>
</evidence>
<dbReference type="Pfam" id="PF00098">
    <property type="entry name" value="zf-CCHC"/>
    <property type="match status" value="1"/>
</dbReference>
<gene>
    <name evidence="4" type="ORF">QLX08_000863</name>
</gene>
<evidence type="ECO:0000256" key="1">
    <source>
        <dbReference type="PROSITE-ProRule" id="PRU00047"/>
    </source>
</evidence>
<feature type="domain" description="CCHC-type" evidence="3">
    <location>
        <begin position="97"/>
        <end position="111"/>
    </location>
</feature>
<dbReference type="InterPro" id="IPR001878">
    <property type="entry name" value="Znf_CCHC"/>
</dbReference>
<dbReference type="SMART" id="SM00343">
    <property type="entry name" value="ZnF_C2HC"/>
    <property type="match status" value="2"/>
</dbReference>
<dbReference type="Proteomes" id="UP001432146">
    <property type="component" value="Unassembled WGS sequence"/>
</dbReference>
<accession>A0AAW1AKV2</accession>
<dbReference type="Gene3D" id="4.10.60.10">
    <property type="entry name" value="Zinc finger, CCHC-type"/>
    <property type="match status" value="1"/>
</dbReference>
<comment type="caution">
    <text evidence="4">The sequence shown here is derived from an EMBL/GenBank/DDBJ whole genome shotgun (WGS) entry which is preliminary data.</text>
</comment>
<name>A0AAW1AKV2_9HYME</name>
<dbReference type="SUPFAM" id="SSF57756">
    <property type="entry name" value="Retrovirus zinc finger-like domains"/>
    <property type="match status" value="1"/>
</dbReference>
<dbReference type="InterPro" id="IPR036875">
    <property type="entry name" value="Znf_CCHC_sf"/>
</dbReference>
<dbReference type="GO" id="GO:0003676">
    <property type="term" value="F:nucleic acid binding"/>
    <property type="evidence" value="ECO:0007669"/>
    <property type="project" value="InterPro"/>
</dbReference>